<dbReference type="InterPro" id="IPR007359">
    <property type="entry name" value="SigmaE_reg_RseC_MucC"/>
</dbReference>
<comment type="caution">
    <text evidence="2">The sequence shown here is derived from an EMBL/GenBank/DDBJ whole genome shotgun (WGS) entry which is preliminary data.</text>
</comment>
<keyword evidence="1" id="KW-0472">Membrane</keyword>
<proteinExistence type="predicted"/>
<dbReference type="Pfam" id="PF04246">
    <property type="entry name" value="RseC_MucC"/>
    <property type="match status" value="1"/>
</dbReference>
<feature type="transmembrane region" description="Helical" evidence="1">
    <location>
        <begin position="114"/>
        <end position="135"/>
    </location>
</feature>
<protein>
    <submittedName>
        <fullName evidence="2">SoxR reducing system RseC family protein</fullName>
    </submittedName>
</protein>
<dbReference type="PANTHER" id="PTHR35867">
    <property type="entry name" value="PROTEIN RSEC"/>
    <property type="match status" value="1"/>
</dbReference>
<evidence type="ECO:0000313" key="3">
    <source>
        <dbReference type="Proteomes" id="UP000480312"/>
    </source>
</evidence>
<keyword evidence="1" id="KW-1133">Transmembrane helix</keyword>
<dbReference type="EMBL" id="JAAEHK010000003">
    <property type="protein sequence ID" value="NDL69706.1"/>
    <property type="molecule type" value="Genomic_DNA"/>
</dbReference>
<name>A0A7C9JWD1_9GAMM</name>
<dbReference type="Proteomes" id="UP000480312">
    <property type="component" value="Unassembled WGS sequence"/>
</dbReference>
<dbReference type="AlphaFoldDB" id="A0A7C9JWD1"/>
<organism evidence="2 3">
    <name type="scientific">Vreelandella alkaliphila</name>
    <dbReference type="NCBI Taxonomy" id="272774"/>
    <lineage>
        <taxon>Bacteria</taxon>
        <taxon>Pseudomonadati</taxon>
        <taxon>Pseudomonadota</taxon>
        <taxon>Gammaproteobacteria</taxon>
        <taxon>Oceanospirillales</taxon>
        <taxon>Halomonadaceae</taxon>
        <taxon>Vreelandella</taxon>
    </lineage>
</organism>
<keyword evidence="1" id="KW-0812">Transmembrane</keyword>
<reference evidence="2 3" key="1">
    <citation type="submission" date="2020-01" db="EMBL/GenBank/DDBJ databases">
        <title>Whole genome sequencing of Halomonas alkaliphila strain LS44.</title>
        <authorList>
            <person name="Kumar S."/>
            <person name="Paul D."/>
            <person name="Shouche Y."/>
            <person name="Suryavanshi M.V."/>
        </authorList>
    </citation>
    <scope>NUCLEOTIDE SEQUENCE [LARGE SCALE GENOMIC DNA]</scope>
    <source>
        <strain evidence="2 3">LS44</strain>
    </source>
</reference>
<gene>
    <name evidence="2" type="ORF">GPL32_04160</name>
</gene>
<evidence type="ECO:0000313" key="2">
    <source>
        <dbReference type="EMBL" id="NDL69706.1"/>
    </source>
</evidence>
<accession>A0A7C9JWD1</accession>
<sequence length="148" mass="15839">MNSVDCSSLVRTGSVIAHSANGLVVDASLKAACQQCAEGRGCGVGLFVRRRQRMVITFNDPSSQNKARYPIGSSVSFALTKSDVSLLALLVYALPLFLALGIAAIASSVWHSEWVAVALFFVALIASIALLKCLLRGRAERFRPRLVS</sequence>
<evidence type="ECO:0000256" key="1">
    <source>
        <dbReference type="SAM" id="Phobius"/>
    </source>
</evidence>
<dbReference type="OrthoDB" id="6170226at2"/>
<dbReference type="PANTHER" id="PTHR35867:SF1">
    <property type="entry name" value="PROTEIN RSEC"/>
    <property type="match status" value="1"/>
</dbReference>
<feature type="transmembrane region" description="Helical" evidence="1">
    <location>
        <begin position="86"/>
        <end position="108"/>
    </location>
</feature>